<evidence type="ECO:0000313" key="7">
    <source>
        <dbReference type="EMBL" id="SEJ39050.1"/>
    </source>
</evidence>
<dbReference type="GeneID" id="61305426"/>
<keyword evidence="3 6" id="KW-0812">Transmembrane</keyword>
<comment type="subcellular location">
    <subcellularLocation>
        <location evidence="1">Cell membrane</location>
        <topology evidence="1">Multi-pass membrane protein</topology>
    </subcellularLocation>
</comment>
<evidence type="ECO:0000256" key="5">
    <source>
        <dbReference type="ARBA" id="ARBA00023136"/>
    </source>
</evidence>
<dbReference type="AlphaFoldDB" id="A0A1A5X0N9"/>
<dbReference type="RefSeq" id="WP_065065457.1">
    <property type="nucleotide sequence ID" value="NZ_CADFGN010000007.1"/>
</dbReference>
<dbReference type="PANTHER" id="PTHR30086:SF20">
    <property type="entry name" value="ARGININE EXPORTER PROTEIN ARGO-RELATED"/>
    <property type="match status" value="1"/>
</dbReference>
<dbReference type="OrthoDB" id="581870at2"/>
<dbReference type="GO" id="GO:0015171">
    <property type="term" value="F:amino acid transmembrane transporter activity"/>
    <property type="evidence" value="ECO:0007669"/>
    <property type="project" value="TreeGrafter"/>
</dbReference>
<sequence length="211" mass="22572">MNVSSALIAILTALLLGAISPGPSFILVVRSSLGLSRRDGLATAIGMGVGGVCFSGIALAGLYTLLNSVEWLYGGLKMAGGAYLIYLALKIWRGSSESIVIDRIRTEAAQSLGRSFWTGLTTQLTNPKTAIVYGSIFAALLPQHPPLWCYVALPPLVFAVEAGWYATVAVCFSGHVLRDRYLKSRVWIDRCASAAIAALGLRLMFSVYKRA</sequence>
<dbReference type="GO" id="GO:0005886">
    <property type="term" value="C:plasma membrane"/>
    <property type="evidence" value="ECO:0007669"/>
    <property type="project" value="UniProtKB-SubCell"/>
</dbReference>
<proteinExistence type="predicted"/>
<accession>A0A1A5X0N9</accession>
<evidence type="ECO:0000256" key="2">
    <source>
        <dbReference type="ARBA" id="ARBA00022475"/>
    </source>
</evidence>
<gene>
    <name evidence="7" type="ORF">SAMN05216550_104271</name>
</gene>
<reference evidence="7 8" key="1">
    <citation type="submission" date="2016-10" db="EMBL/GenBank/DDBJ databases">
        <authorList>
            <person name="Varghese N."/>
            <person name="Submissions S."/>
        </authorList>
    </citation>
    <scope>NUCLEOTIDE SEQUENCE [LARGE SCALE GENOMIC DNA]</scope>
    <source>
        <strain evidence="7 8">LMG 22274</strain>
    </source>
</reference>
<evidence type="ECO:0000256" key="1">
    <source>
        <dbReference type="ARBA" id="ARBA00004651"/>
    </source>
</evidence>
<dbReference type="InterPro" id="IPR001123">
    <property type="entry name" value="LeuE-type"/>
</dbReference>
<evidence type="ECO:0000256" key="6">
    <source>
        <dbReference type="SAM" id="Phobius"/>
    </source>
</evidence>
<feature type="transmembrane region" description="Helical" evidence="6">
    <location>
        <begin position="41"/>
        <end position="65"/>
    </location>
</feature>
<keyword evidence="4 6" id="KW-1133">Transmembrane helix</keyword>
<evidence type="ECO:0000256" key="3">
    <source>
        <dbReference type="ARBA" id="ARBA00022692"/>
    </source>
</evidence>
<keyword evidence="5 6" id="KW-0472">Membrane</keyword>
<keyword evidence="2" id="KW-1003">Cell membrane</keyword>
<dbReference type="EMBL" id="FNZM01000004">
    <property type="protein sequence ID" value="SEJ39050.1"/>
    <property type="molecule type" value="Genomic_DNA"/>
</dbReference>
<dbReference type="Pfam" id="PF01810">
    <property type="entry name" value="LysE"/>
    <property type="match status" value="1"/>
</dbReference>
<comment type="caution">
    <text evidence="7">The sequence shown here is derived from an EMBL/GenBank/DDBJ whole genome shotgun (WGS) entry which is preliminary data.</text>
</comment>
<feature type="transmembrane region" description="Helical" evidence="6">
    <location>
        <begin position="6"/>
        <end position="29"/>
    </location>
</feature>
<feature type="transmembrane region" description="Helical" evidence="6">
    <location>
        <begin position="187"/>
        <end position="208"/>
    </location>
</feature>
<dbReference type="Proteomes" id="UP000183529">
    <property type="component" value="Unassembled WGS sequence"/>
</dbReference>
<evidence type="ECO:0000256" key="4">
    <source>
        <dbReference type="ARBA" id="ARBA00022989"/>
    </source>
</evidence>
<organism evidence="7 8">
    <name type="scientific">Paraburkholderia tropica</name>
    <dbReference type="NCBI Taxonomy" id="92647"/>
    <lineage>
        <taxon>Bacteria</taxon>
        <taxon>Pseudomonadati</taxon>
        <taxon>Pseudomonadota</taxon>
        <taxon>Betaproteobacteria</taxon>
        <taxon>Burkholderiales</taxon>
        <taxon>Burkholderiaceae</taxon>
        <taxon>Paraburkholderia</taxon>
    </lineage>
</organism>
<feature type="transmembrane region" description="Helical" evidence="6">
    <location>
        <begin position="71"/>
        <end position="89"/>
    </location>
</feature>
<dbReference type="PANTHER" id="PTHR30086">
    <property type="entry name" value="ARGININE EXPORTER PROTEIN ARGO"/>
    <property type="match status" value="1"/>
</dbReference>
<name>A0A1A5X0N9_9BURK</name>
<protein>
    <submittedName>
        <fullName evidence="7">Threonine/homoserine/homoserine lactone efflux protein</fullName>
    </submittedName>
</protein>
<evidence type="ECO:0000313" key="8">
    <source>
        <dbReference type="Proteomes" id="UP000183529"/>
    </source>
</evidence>